<accession>A0A167TEW6</accession>
<dbReference type="AlphaFoldDB" id="A0A167TEW6"/>
<dbReference type="EMBL" id="KV418262">
    <property type="protein sequence ID" value="KZP02869.1"/>
    <property type="molecule type" value="Genomic_DNA"/>
</dbReference>
<dbReference type="Proteomes" id="UP000076532">
    <property type="component" value="Unassembled WGS sequence"/>
</dbReference>
<evidence type="ECO:0000313" key="2">
    <source>
        <dbReference type="Proteomes" id="UP000076532"/>
    </source>
</evidence>
<gene>
    <name evidence="1" type="ORF">FIBSPDRAFT_545803</name>
</gene>
<evidence type="ECO:0000313" key="1">
    <source>
        <dbReference type="EMBL" id="KZP02869.1"/>
    </source>
</evidence>
<reference evidence="1 2" key="1">
    <citation type="journal article" date="2016" name="Mol. Biol. Evol.">
        <title>Comparative Genomics of Early-Diverging Mushroom-Forming Fungi Provides Insights into the Origins of Lignocellulose Decay Capabilities.</title>
        <authorList>
            <person name="Nagy L.G."/>
            <person name="Riley R."/>
            <person name="Tritt A."/>
            <person name="Adam C."/>
            <person name="Daum C."/>
            <person name="Floudas D."/>
            <person name="Sun H."/>
            <person name="Yadav J.S."/>
            <person name="Pangilinan J."/>
            <person name="Larsson K.H."/>
            <person name="Matsuura K."/>
            <person name="Barry K."/>
            <person name="Labutti K."/>
            <person name="Kuo R."/>
            <person name="Ohm R.A."/>
            <person name="Bhattacharya S.S."/>
            <person name="Shirouzu T."/>
            <person name="Yoshinaga Y."/>
            <person name="Martin F.M."/>
            <person name="Grigoriev I.V."/>
            <person name="Hibbett D.S."/>
        </authorList>
    </citation>
    <scope>NUCLEOTIDE SEQUENCE [LARGE SCALE GENOMIC DNA]</scope>
    <source>
        <strain evidence="1 2">CBS 109695</strain>
    </source>
</reference>
<organism evidence="1 2">
    <name type="scientific">Athelia psychrophila</name>
    <dbReference type="NCBI Taxonomy" id="1759441"/>
    <lineage>
        <taxon>Eukaryota</taxon>
        <taxon>Fungi</taxon>
        <taxon>Dikarya</taxon>
        <taxon>Basidiomycota</taxon>
        <taxon>Agaricomycotina</taxon>
        <taxon>Agaricomycetes</taxon>
        <taxon>Agaricomycetidae</taxon>
        <taxon>Atheliales</taxon>
        <taxon>Atheliaceae</taxon>
        <taxon>Athelia</taxon>
    </lineage>
</organism>
<keyword evidence="2" id="KW-1185">Reference proteome</keyword>
<sequence>MGDLACIVVCYLCHDGACAAWDSEYQCMLATIYKLEYHLLDVQCVSNGRQPIPGGERECLQAAKGMLGELGSAVMSQGGAEYKSLQCC</sequence>
<name>A0A167TEW6_9AGAM</name>
<protein>
    <submittedName>
        <fullName evidence="1">Uncharacterized protein</fullName>
    </submittedName>
</protein>
<proteinExistence type="predicted"/>